<feature type="compositionally biased region" description="Basic and acidic residues" evidence="1">
    <location>
        <begin position="573"/>
        <end position="583"/>
    </location>
</feature>
<keyword evidence="3" id="KW-1185">Reference proteome</keyword>
<protein>
    <submittedName>
        <fullName evidence="2">Uncharacterized protein</fullName>
    </submittedName>
</protein>
<organism evidence="2 3">
    <name type="scientific">Paecilomyces lecythidis</name>
    <dbReference type="NCBI Taxonomy" id="3004212"/>
    <lineage>
        <taxon>Eukaryota</taxon>
        <taxon>Fungi</taxon>
        <taxon>Dikarya</taxon>
        <taxon>Ascomycota</taxon>
        <taxon>Pezizomycotina</taxon>
        <taxon>Eurotiomycetes</taxon>
        <taxon>Eurotiomycetidae</taxon>
        <taxon>Eurotiales</taxon>
        <taxon>Thermoascaceae</taxon>
        <taxon>Paecilomyces</taxon>
    </lineage>
</organism>
<feature type="compositionally biased region" description="Acidic residues" evidence="1">
    <location>
        <begin position="590"/>
        <end position="617"/>
    </location>
</feature>
<dbReference type="Proteomes" id="UP001583193">
    <property type="component" value="Unassembled WGS sequence"/>
</dbReference>
<feature type="region of interest" description="Disordered" evidence="1">
    <location>
        <begin position="89"/>
        <end position="139"/>
    </location>
</feature>
<sequence>MAYNAIAQVDHEVASNATSSNSGSPPPSPSKNDAFRQVSLDVDNLGGRRFLEASQTEQGSSSGRLGSMIRSITSTSYDMLEDDDYEAADLPDQRSNQSGPVAALDTNPRSLPRSPSPEPLIRSPSGRSIPLRHPTPDLQSLQGAYVSNVERLEKSAERLSMTSDIGQELRKMDQELKRRSSASSARKFSSASVSNSIISVNNAARNGGYSPAGFVSSPRGSIISGSFSQGGLRLRSTSVSSQLAQVREPEQEEEYVPTPQTPAAQTRTAVPILSAPQPRSHPRQDDQSSQYSYAEHEYVQNEYQHGYVQNEYQHGYVHNEYQPEDYPDRPSTAASGETYRQALTLFSDFDGVHCVPSARSVSLDRPPLASGAERYDKPPTGQNMVYYPAPVPMMLNLPPRLSQRPPVSEQEKRRTQLLGAVASDNRKSVAALPGTDHQEPDKKSSNRLSKLPPQLRASVFFAQPSSQVDVKLQNGSAVATLDSILDASADAPVTAFTDHPFAGHIGSEVYRRAQANASSKNLADKKKKRKSILGLRKSTFSPGRKEGGETSETEAEMAESNLEDTPLRSSTYDLHDTNGDHHAGAHSGQEESDGSEGGEEGEEREGEGDGDEDDELDYAGAPTTLLAELEMRKKEQKQRTRTAATAFPNGMHSTLLELDAVAQVQSKSRQRRPVTLAWEHPDVHKQDGEEDEDVPLGVLFPGKSSAADDNRPLGLMEKRELEENEPLSKRRARLRGEPVVPRGPSAMRRASTMHAGDIPKPEEAESGDENETLAQRLQRLKEEKNRTSTVISSDFASEVLAHFEKKTDEETEKKPEQPQEETLGQRRRRLQQEAKARQSTSAGLGTPKFRRSMADILQAHPAPGARKPSQDNSHLRRGAPAPQQPQTNRMSMFTLPTNLNYATAGYPAQNTGYPTGSQYPTMTGYNTPFVQNTSVAPGMNGFTYSLPYYANQPMMAAQQPIDPRQRDVIDRWRQSVR</sequence>
<feature type="compositionally biased region" description="Low complexity" evidence="1">
    <location>
        <begin position="14"/>
        <end position="23"/>
    </location>
</feature>
<feature type="region of interest" description="Disordered" evidence="1">
    <location>
        <begin position="240"/>
        <end position="269"/>
    </location>
</feature>
<feature type="region of interest" description="Disordered" evidence="1">
    <location>
        <begin position="173"/>
        <end position="192"/>
    </location>
</feature>
<accession>A0ABR3XJD2</accession>
<feature type="region of interest" description="Disordered" evidence="1">
    <location>
        <begin position="667"/>
        <end position="848"/>
    </location>
</feature>
<proteinExistence type="predicted"/>
<name>A0ABR3XJD2_9EURO</name>
<dbReference type="EMBL" id="JAVDPF010000016">
    <property type="protein sequence ID" value="KAL1876081.1"/>
    <property type="molecule type" value="Genomic_DNA"/>
</dbReference>
<feature type="region of interest" description="Disordered" evidence="1">
    <location>
        <begin position="861"/>
        <end position="889"/>
    </location>
</feature>
<feature type="compositionally biased region" description="Low complexity" evidence="1">
    <location>
        <begin position="108"/>
        <end position="125"/>
    </location>
</feature>
<evidence type="ECO:0000313" key="2">
    <source>
        <dbReference type="EMBL" id="KAL1876081.1"/>
    </source>
</evidence>
<feature type="compositionally biased region" description="Basic and acidic residues" evidence="1">
    <location>
        <begin position="801"/>
        <end position="817"/>
    </location>
</feature>
<evidence type="ECO:0000256" key="1">
    <source>
        <dbReference type="SAM" id="MobiDB-lite"/>
    </source>
</evidence>
<feature type="region of interest" description="Disordered" evidence="1">
    <location>
        <begin position="361"/>
        <end position="381"/>
    </location>
</feature>
<comment type="caution">
    <text evidence="2">The sequence shown here is derived from an EMBL/GenBank/DDBJ whole genome shotgun (WGS) entry which is preliminary data.</text>
</comment>
<feature type="compositionally biased region" description="Low complexity" evidence="1">
    <location>
        <begin position="256"/>
        <end position="269"/>
    </location>
</feature>
<feature type="region of interest" description="Disordered" evidence="1">
    <location>
        <begin position="1"/>
        <end position="67"/>
    </location>
</feature>
<feature type="region of interest" description="Disordered" evidence="1">
    <location>
        <begin position="397"/>
        <end position="449"/>
    </location>
</feature>
<evidence type="ECO:0000313" key="3">
    <source>
        <dbReference type="Proteomes" id="UP001583193"/>
    </source>
</evidence>
<feature type="compositionally biased region" description="Low complexity" evidence="1">
    <location>
        <begin position="181"/>
        <end position="192"/>
    </location>
</feature>
<feature type="compositionally biased region" description="Polar residues" evidence="1">
    <location>
        <begin position="53"/>
        <end position="67"/>
    </location>
</feature>
<feature type="compositionally biased region" description="Basic and acidic residues" evidence="1">
    <location>
        <begin position="706"/>
        <end position="721"/>
    </location>
</feature>
<reference evidence="2 3" key="1">
    <citation type="journal article" date="2024" name="IMA Fungus">
        <title>IMA Genome - F19 : A genome assembly and annotation guide to empower mycologists, including annotated draft genome sequences of Ceratocystis pirilliformis, Diaporthe australafricana, Fusarium ophioides, Paecilomyces lecythidis, and Sporothrix stenoceras.</title>
        <authorList>
            <person name="Aylward J."/>
            <person name="Wilson A.M."/>
            <person name="Visagie C.M."/>
            <person name="Spraker J."/>
            <person name="Barnes I."/>
            <person name="Buitendag C."/>
            <person name="Ceriani C."/>
            <person name="Del Mar Angel L."/>
            <person name="du Plessis D."/>
            <person name="Fuchs T."/>
            <person name="Gasser K."/>
            <person name="Kramer D."/>
            <person name="Li W."/>
            <person name="Munsamy K."/>
            <person name="Piso A."/>
            <person name="Price J.L."/>
            <person name="Sonnekus B."/>
            <person name="Thomas C."/>
            <person name="van der Nest A."/>
            <person name="van Dijk A."/>
            <person name="van Heerden A."/>
            <person name="van Vuuren N."/>
            <person name="Yilmaz N."/>
            <person name="Duong T.A."/>
            <person name="van der Merwe N.A."/>
            <person name="Wingfield M.J."/>
            <person name="Wingfield B.D."/>
        </authorList>
    </citation>
    <scope>NUCLEOTIDE SEQUENCE [LARGE SCALE GENOMIC DNA]</scope>
    <source>
        <strain evidence="2 3">CMW 18167</strain>
    </source>
</reference>
<feature type="region of interest" description="Disordered" evidence="1">
    <location>
        <begin position="516"/>
        <end position="648"/>
    </location>
</feature>
<gene>
    <name evidence="2" type="ORF">Plec18167_005342</name>
</gene>